<reference evidence="1" key="1">
    <citation type="submission" date="2020-01" db="EMBL/GenBank/DDBJ databases">
        <title>Genome Sequencing of Three Apophysomyces-Like Fungal Strains Confirms a Novel Fungal Genus in the Mucoromycota with divergent Burkholderia-like Endosymbiotic Bacteria.</title>
        <authorList>
            <person name="Stajich J.E."/>
            <person name="Macias A.M."/>
            <person name="Carter-House D."/>
            <person name="Lovett B."/>
            <person name="Kasson L.R."/>
            <person name="Berry K."/>
            <person name="Grigoriev I."/>
            <person name="Chang Y."/>
            <person name="Spatafora J."/>
            <person name="Kasson M.T."/>
        </authorList>
    </citation>
    <scope>NUCLEOTIDE SEQUENCE</scope>
    <source>
        <strain evidence="1">NRRL A-21654</strain>
    </source>
</reference>
<name>A0A8H7BN22_9FUNG</name>
<dbReference type="Proteomes" id="UP000605846">
    <property type="component" value="Unassembled WGS sequence"/>
</dbReference>
<dbReference type="EMBL" id="JABAYA010000111">
    <property type="protein sequence ID" value="KAF7724777.1"/>
    <property type="molecule type" value="Genomic_DNA"/>
</dbReference>
<proteinExistence type="predicted"/>
<sequence>MKDKIDDVRYIIKYGIPDRLEYIQTLPTTDISQKKRALENGSTLCKPSVDADLYTLESITKDEAGFLLSYANTPILQN</sequence>
<protein>
    <submittedName>
        <fullName evidence="1">Uncharacterized protein</fullName>
    </submittedName>
</protein>
<evidence type="ECO:0000313" key="2">
    <source>
        <dbReference type="Proteomes" id="UP000605846"/>
    </source>
</evidence>
<comment type="caution">
    <text evidence="1">The sequence shown here is derived from an EMBL/GenBank/DDBJ whole genome shotgun (WGS) entry which is preliminary data.</text>
</comment>
<gene>
    <name evidence="1" type="ORF">EC973_000733</name>
</gene>
<evidence type="ECO:0000313" key="1">
    <source>
        <dbReference type="EMBL" id="KAF7724777.1"/>
    </source>
</evidence>
<dbReference type="AlphaFoldDB" id="A0A8H7BN22"/>
<keyword evidence="2" id="KW-1185">Reference proteome</keyword>
<organism evidence="1 2">
    <name type="scientific">Apophysomyces ossiformis</name>
    <dbReference type="NCBI Taxonomy" id="679940"/>
    <lineage>
        <taxon>Eukaryota</taxon>
        <taxon>Fungi</taxon>
        <taxon>Fungi incertae sedis</taxon>
        <taxon>Mucoromycota</taxon>
        <taxon>Mucoromycotina</taxon>
        <taxon>Mucoromycetes</taxon>
        <taxon>Mucorales</taxon>
        <taxon>Mucorineae</taxon>
        <taxon>Mucoraceae</taxon>
        <taxon>Apophysomyces</taxon>
    </lineage>
</organism>
<accession>A0A8H7BN22</accession>